<dbReference type="EMBL" id="JAZGQO010000002">
    <property type="protein sequence ID" value="KAK6190415.1"/>
    <property type="molecule type" value="Genomic_DNA"/>
</dbReference>
<gene>
    <name evidence="8" type="ORF">SNE40_002293</name>
    <name evidence="7" type="ORF">SNE40_006520</name>
</gene>
<dbReference type="InterPro" id="IPR000114">
    <property type="entry name" value="Ribosomal_uL16_bact-type"/>
</dbReference>
<dbReference type="PANTHER" id="PTHR12220:SF13">
    <property type="entry name" value="LARGE RIBOSOMAL SUBUNIT PROTEIN UL16M"/>
    <property type="match status" value="1"/>
</dbReference>
<reference evidence="7 9" key="1">
    <citation type="submission" date="2024-01" db="EMBL/GenBank/DDBJ databases">
        <title>The genome of the rayed Mediterranean limpet Patella caerulea (Linnaeus, 1758).</title>
        <authorList>
            <person name="Anh-Thu Weber A."/>
            <person name="Halstead-Nussloch G."/>
        </authorList>
    </citation>
    <scope>NUCLEOTIDE SEQUENCE [LARGE SCALE GENOMIC DNA]</scope>
    <source>
        <strain evidence="7">AATW-2023a</strain>
        <tissue evidence="7">Whole specimen</tissue>
    </source>
</reference>
<accession>A0AAN8JS26</accession>
<proteinExistence type="inferred from homology"/>
<evidence type="ECO:0000313" key="8">
    <source>
        <dbReference type="EMBL" id="KAK6190415.1"/>
    </source>
</evidence>
<evidence type="ECO:0000313" key="9">
    <source>
        <dbReference type="Proteomes" id="UP001347796"/>
    </source>
</evidence>
<dbReference type="PRINTS" id="PR00060">
    <property type="entry name" value="RIBOSOMALL16"/>
</dbReference>
<dbReference type="PANTHER" id="PTHR12220">
    <property type="entry name" value="50S/60S RIBOSOMAL PROTEIN L16"/>
    <property type="match status" value="1"/>
</dbReference>
<evidence type="ECO:0000256" key="4">
    <source>
        <dbReference type="ARBA" id="ARBA00035302"/>
    </source>
</evidence>
<name>A0AAN8JS26_PATCE</name>
<evidence type="ECO:0000256" key="5">
    <source>
        <dbReference type="ARBA" id="ARBA00035440"/>
    </source>
</evidence>
<keyword evidence="3 6" id="KW-0687">Ribonucleoprotein</keyword>
<keyword evidence="2 6" id="KW-0689">Ribosomal protein</keyword>
<sequence>MFSRKIHRAFARLTTPFHTSDLCRTDTRFMNYVPVATLMKCDPPPTYDHVEYPEKRRLKFFPKVPDLTSSTRPAKMARRLFDMRGPELVHNKIQYGDFAIQATGGGKLRWGHLEMIRMTLNRKMDDSRMFAIWRISQPWKSVSKKGQGKRMGSGKGPIDHYVFPVKAGRMIVEVGGKCEFKEVYPFMNQIAKILPFKARVVDREFLEKEKEQEKWIEENNINPFNFKDCIRKNYLGCSTWVSPYDFIFNGKHR</sequence>
<dbReference type="GO" id="GO:0019843">
    <property type="term" value="F:rRNA binding"/>
    <property type="evidence" value="ECO:0007669"/>
    <property type="project" value="InterPro"/>
</dbReference>
<dbReference type="InterPro" id="IPR016180">
    <property type="entry name" value="Ribosomal_uL16_dom"/>
</dbReference>
<evidence type="ECO:0000256" key="3">
    <source>
        <dbReference type="ARBA" id="ARBA00023274"/>
    </source>
</evidence>
<dbReference type="GO" id="GO:0003735">
    <property type="term" value="F:structural constituent of ribosome"/>
    <property type="evidence" value="ECO:0007669"/>
    <property type="project" value="InterPro"/>
</dbReference>
<dbReference type="InterPro" id="IPR036920">
    <property type="entry name" value="Ribosomal_uL16_sf"/>
</dbReference>
<dbReference type="EMBL" id="JAZGQO010000006">
    <property type="protein sequence ID" value="KAK6183962.1"/>
    <property type="molecule type" value="Genomic_DNA"/>
</dbReference>
<dbReference type="Proteomes" id="UP001347796">
    <property type="component" value="Unassembled WGS sequence"/>
</dbReference>
<organism evidence="7 9">
    <name type="scientific">Patella caerulea</name>
    <name type="common">Rayed Mediterranean limpet</name>
    <dbReference type="NCBI Taxonomy" id="87958"/>
    <lineage>
        <taxon>Eukaryota</taxon>
        <taxon>Metazoa</taxon>
        <taxon>Spiralia</taxon>
        <taxon>Lophotrochozoa</taxon>
        <taxon>Mollusca</taxon>
        <taxon>Gastropoda</taxon>
        <taxon>Patellogastropoda</taxon>
        <taxon>Patelloidea</taxon>
        <taxon>Patellidae</taxon>
        <taxon>Patella</taxon>
    </lineage>
</organism>
<dbReference type="CDD" id="cd01433">
    <property type="entry name" value="Ribosomal_L16_L10e"/>
    <property type="match status" value="1"/>
</dbReference>
<comment type="similarity">
    <text evidence="1 6">Belongs to the universal ribosomal protein uL16 family.</text>
</comment>
<dbReference type="GO" id="GO:0005762">
    <property type="term" value="C:mitochondrial large ribosomal subunit"/>
    <property type="evidence" value="ECO:0007669"/>
    <property type="project" value="TreeGrafter"/>
</dbReference>
<evidence type="ECO:0000256" key="2">
    <source>
        <dbReference type="ARBA" id="ARBA00022980"/>
    </source>
</evidence>
<comment type="caution">
    <text evidence="7">The sequence shown here is derived from an EMBL/GenBank/DDBJ whole genome shotgun (WGS) entry which is preliminary data.</text>
</comment>
<protein>
    <recommendedName>
        <fullName evidence="4">Large ribosomal subunit protein uL16m</fullName>
    </recommendedName>
    <alternativeName>
        <fullName evidence="5">39S ribosomal protein L16, mitochondrial</fullName>
    </alternativeName>
</protein>
<dbReference type="InterPro" id="IPR047873">
    <property type="entry name" value="Ribosomal_uL16"/>
</dbReference>
<evidence type="ECO:0000313" key="7">
    <source>
        <dbReference type="EMBL" id="KAK6183962.1"/>
    </source>
</evidence>
<dbReference type="GO" id="GO:0032543">
    <property type="term" value="P:mitochondrial translation"/>
    <property type="evidence" value="ECO:0007669"/>
    <property type="project" value="TreeGrafter"/>
</dbReference>
<dbReference type="Pfam" id="PF00252">
    <property type="entry name" value="Ribosomal_L16"/>
    <property type="match status" value="1"/>
</dbReference>
<dbReference type="SUPFAM" id="SSF54686">
    <property type="entry name" value="Ribosomal protein L16p/L10e"/>
    <property type="match status" value="1"/>
</dbReference>
<dbReference type="AlphaFoldDB" id="A0AAN8JS26"/>
<dbReference type="Gene3D" id="3.90.1170.10">
    <property type="entry name" value="Ribosomal protein L10e/L16"/>
    <property type="match status" value="1"/>
</dbReference>
<keyword evidence="9" id="KW-1185">Reference proteome</keyword>
<evidence type="ECO:0000256" key="6">
    <source>
        <dbReference type="RuleBase" id="RU004413"/>
    </source>
</evidence>
<evidence type="ECO:0000256" key="1">
    <source>
        <dbReference type="ARBA" id="ARBA00008931"/>
    </source>
</evidence>